<dbReference type="InterPro" id="IPR036041">
    <property type="entry name" value="Ribosome-inact_prot_sf"/>
</dbReference>
<dbReference type="EMBL" id="JAKUCV010000884">
    <property type="protein sequence ID" value="KAJ4848536.1"/>
    <property type="molecule type" value="Genomic_DNA"/>
</dbReference>
<keyword evidence="1" id="KW-0652">Protein synthesis inhibitor</keyword>
<dbReference type="GO" id="GO:0017148">
    <property type="term" value="P:negative regulation of translation"/>
    <property type="evidence" value="ECO:0007669"/>
    <property type="project" value="UniProtKB-KW"/>
</dbReference>
<keyword evidence="1" id="KW-0611">Plant defense</keyword>
<dbReference type="InterPro" id="IPR017989">
    <property type="entry name" value="Ribosome_inactivat_1/2"/>
</dbReference>
<keyword evidence="4" id="KW-1185">Reference proteome</keyword>
<dbReference type="InterPro" id="IPR001574">
    <property type="entry name" value="Ribosome_inactivat_prot"/>
</dbReference>
<organism evidence="3 4">
    <name type="scientific">Turnera subulata</name>
    <dbReference type="NCBI Taxonomy" id="218843"/>
    <lineage>
        <taxon>Eukaryota</taxon>
        <taxon>Viridiplantae</taxon>
        <taxon>Streptophyta</taxon>
        <taxon>Embryophyta</taxon>
        <taxon>Tracheophyta</taxon>
        <taxon>Spermatophyta</taxon>
        <taxon>Magnoliopsida</taxon>
        <taxon>eudicotyledons</taxon>
        <taxon>Gunneridae</taxon>
        <taxon>Pentapetalae</taxon>
        <taxon>rosids</taxon>
        <taxon>fabids</taxon>
        <taxon>Malpighiales</taxon>
        <taxon>Passifloraceae</taxon>
        <taxon>Turnera</taxon>
    </lineage>
</organism>
<proteinExistence type="inferred from homology"/>
<name>A0A9Q0JMS7_9ROSI</name>
<dbReference type="GO" id="GO:0030598">
    <property type="term" value="F:rRNA N-glycosylase activity"/>
    <property type="evidence" value="ECO:0007669"/>
    <property type="project" value="UniProtKB-EC"/>
</dbReference>
<evidence type="ECO:0000313" key="4">
    <source>
        <dbReference type="Proteomes" id="UP001141552"/>
    </source>
</evidence>
<dbReference type="Proteomes" id="UP001141552">
    <property type="component" value="Unassembled WGS sequence"/>
</dbReference>
<evidence type="ECO:0000256" key="2">
    <source>
        <dbReference type="SAM" id="SignalP"/>
    </source>
</evidence>
<accession>A0A9Q0JMS7</accession>
<dbReference type="PRINTS" id="PR00396">
    <property type="entry name" value="SHIGARICIN"/>
</dbReference>
<dbReference type="OrthoDB" id="1704365at2759"/>
<feature type="signal peptide" evidence="2">
    <location>
        <begin position="1"/>
        <end position="28"/>
    </location>
</feature>
<dbReference type="EC" id="3.2.2.22" evidence="1"/>
<comment type="caution">
    <text evidence="3">The sequence shown here is derived from an EMBL/GenBank/DDBJ whole genome shotgun (WGS) entry which is preliminary data.</text>
</comment>
<sequence length="358" mass="40159">MKLWSVVVAAGAWVCLILLVEFFGSSGAVRIDPYSDPAPANNKHSLKVFPRVDFYLDSGSPVRRYTDFILKIRSFLNWGIIDGIASMQPKVLTGIDRYGLLNIRVTNKVQQFWVTVVLDLNDLYVVGFHCNNVYYYLRLSETKPRGYADSEGLFDVTTTKVLLPYDGGYGALGGRDVNLGRQPLIDALTMVSKDRVDVYQMRTSFVVAIQMISEAVRSGYVMNFVAKYYVGRGAPTTINEQAVENSWSTMSKIVRETRGNKLSKTVVLIGGKWEVKTLREIQKDELVSLLKYVPPKKTNVPHDVHHDHLVISMMNSAAAYLQHLITGLPLQQDHIYGWVAEGGEEEKISTQSMIATPN</sequence>
<feature type="chain" id="PRO_5040514768" description="rRNA N-glycosylase" evidence="2">
    <location>
        <begin position="29"/>
        <end position="358"/>
    </location>
</feature>
<gene>
    <name evidence="3" type="ORF">Tsubulata_027022</name>
</gene>
<evidence type="ECO:0000313" key="3">
    <source>
        <dbReference type="EMBL" id="KAJ4848536.1"/>
    </source>
</evidence>
<reference evidence="3" key="1">
    <citation type="submission" date="2022-02" db="EMBL/GenBank/DDBJ databases">
        <authorList>
            <person name="Henning P.M."/>
            <person name="McCubbin A.G."/>
            <person name="Shore J.S."/>
        </authorList>
    </citation>
    <scope>NUCLEOTIDE SEQUENCE</scope>
    <source>
        <strain evidence="3">F60SS</strain>
        <tissue evidence="3">Leaves</tissue>
    </source>
</reference>
<reference evidence="3" key="2">
    <citation type="journal article" date="2023" name="Plants (Basel)">
        <title>Annotation of the Turnera subulata (Passifloraceae) Draft Genome Reveals the S-Locus Evolved after the Divergence of Turneroideae from Passifloroideae in a Stepwise Manner.</title>
        <authorList>
            <person name="Henning P.M."/>
            <person name="Roalson E.H."/>
            <person name="Mir W."/>
            <person name="McCubbin A.G."/>
            <person name="Shore J.S."/>
        </authorList>
    </citation>
    <scope>NUCLEOTIDE SEQUENCE</scope>
    <source>
        <strain evidence="3">F60SS</strain>
    </source>
</reference>
<dbReference type="Pfam" id="PF00161">
    <property type="entry name" value="RIP"/>
    <property type="match status" value="1"/>
</dbReference>
<comment type="catalytic activity">
    <reaction evidence="1">
        <text>Endohydrolysis of the N-glycosidic bond at one specific adenosine on the 28S rRNA.</text>
        <dbReference type="EC" id="3.2.2.22"/>
    </reaction>
</comment>
<comment type="similarity">
    <text evidence="1">Belongs to the ribosome-inactivating protein family.</text>
</comment>
<keyword evidence="1" id="KW-0800">Toxin</keyword>
<dbReference type="PANTHER" id="PTHR33453">
    <property type="match status" value="1"/>
</dbReference>
<dbReference type="GO" id="GO:0090729">
    <property type="term" value="F:toxin activity"/>
    <property type="evidence" value="ECO:0007669"/>
    <property type="project" value="UniProtKB-KW"/>
</dbReference>
<dbReference type="Gene3D" id="3.40.420.10">
    <property type="entry name" value="Ricin (A subunit), domain 1"/>
    <property type="match status" value="1"/>
</dbReference>
<dbReference type="GO" id="GO:0006952">
    <property type="term" value="P:defense response"/>
    <property type="evidence" value="ECO:0007669"/>
    <property type="project" value="UniProtKB-KW"/>
</dbReference>
<evidence type="ECO:0000256" key="1">
    <source>
        <dbReference type="RuleBase" id="RU004915"/>
    </source>
</evidence>
<dbReference type="AlphaFoldDB" id="A0A9Q0JMS7"/>
<dbReference type="SUPFAM" id="SSF56371">
    <property type="entry name" value="Ribosome inactivating proteins (RIP)"/>
    <property type="match status" value="1"/>
</dbReference>
<keyword evidence="1" id="KW-0378">Hydrolase</keyword>
<keyword evidence="2" id="KW-0732">Signal</keyword>
<dbReference type="PANTHER" id="PTHR33453:SF34">
    <property type="entry name" value="RIBOSOME-INACTIVATING PROTEIN"/>
    <property type="match status" value="1"/>
</dbReference>
<dbReference type="InterPro" id="IPR016138">
    <property type="entry name" value="Ribosome_inactivat_prot_sub1"/>
</dbReference>
<protein>
    <recommendedName>
        <fullName evidence="1">rRNA N-glycosylase</fullName>
        <ecNumber evidence="1">3.2.2.22</ecNumber>
    </recommendedName>
</protein>